<evidence type="ECO:0000313" key="4">
    <source>
        <dbReference type="Proteomes" id="UP000761264"/>
    </source>
</evidence>
<proteinExistence type="predicted"/>
<keyword evidence="3" id="KW-0648">Protein biosynthesis</keyword>
<dbReference type="FunFam" id="3.10.50.30:FF:000001">
    <property type="entry name" value="Transcription elongation factor GreA"/>
    <property type="match status" value="1"/>
</dbReference>
<keyword evidence="3" id="KW-0251">Elongation factor</keyword>
<dbReference type="GO" id="GO:0032784">
    <property type="term" value="P:regulation of DNA-templated transcription elongation"/>
    <property type="evidence" value="ECO:0007669"/>
    <property type="project" value="InterPro"/>
</dbReference>
<dbReference type="PANTHER" id="PTHR30437">
    <property type="entry name" value="TRANSCRIPTION ELONGATION FACTOR GREA"/>
    <property type="match status" value="1"/>
</dbReference>
<evidence type="ECO:0000259" key="2">
    <source>
        <dbReference type="Pfam" id="PF01272"/>
    </source>
</evidence>
<dbReference type="Proteomes" id="UP000761264">
    <property type="component" value="Unassembled WGS sequence"/>
</dbReference>
<feature type="region of interest" description="Disordered" evidence="1">
    <location>
        <begin position="1"/>
        <end position="27"/>
    </location>
</feature>
<evidence type="ECO:0000313" key="3">
    <source>
        <dbReference type="EMBL" id="NIA71916.1"/>
    </source>
</evidence>
<reference evidence="3" key="1">
    <citation type="submission" date="2020-03" db="EMBL/GenBank/DDBJ databases">
        <title>Genome of Pelagibius litoralis DSM 21314T.</title>
        <authorList>
            <person name="Wang G."/>
        </authorList>
    </citation>
    <scope>NUCLEOTIDE SEQUENCE</scope>
    <source>
        <strain evidence="3">DSM 21314</strain>
    </source>
</reference>
<dbReference type="InterPro" id="IPR001437">
    <property type="entry name" value="Tscrpt_elong_fac_GreA/B_C"/>
</dbReference>
<name>A0A967F2X6_9PROT</name>
<dbReference type="GO" id="GO:0003677">
    <property type="term" value="F:DNA binding"/>
    <property type="evidence" value="ECO:0007669"/>
    <property type="project" value="InterPro"/>
</dbReference>
<feature type="domain" description="Transcription elongation factor GreA/GreB C-terminal" evidence="2">
    <location>
        <begin position="90"/>
        <end position="164"/>
    </location>
</feature>
<dbReference type="GO" id="GO:0006354">
    <property type="term" value="P:DNA-templated transcription elongation"/>
    <property type="evidence" value="ECO:0007669"/>
    <property type="project" value="TreeGrafter"/>
</dbReference>
<dbReference type="GO" id="GO:0003746">
    <property type="term" value="F:translation elongation factor activity"/>
    <property type="evidence" value="ECO:0007669"/>
    <property type="project" value="UniProtKB-KW"/>
</dbReference>
<dbReference type="GO" id="GO:0070063">
    <property type="term" value="F:RNA polymerase binding"/>
    <property type="evidence" value="ECO:0007669"/>
    <property type="project" value="InterPro"/>
</dbReference>
<keyword evidence="4" id="KW-1185">Reference proteome</keyword>
<dbReference type="EMBL" id="JAAQPH010000028">
    <property type="protein sequence ID" value="NIA71916.1"/>
    <property type="molecule type" value="Genomic_DNA"/>
</dbReference>
<dbReference type="SUPFAM" id="SSF54534">
    <property type="entry name" value="FKBP-like"/>
    <property type="match status" value="1"/>
</dbReference>
<organism evidence="3 4">
    <name type="scientific">Pelagibius litoralis</name>
    <dbReference type="NCBI Taxonomy" id="374515"/>
    <lineage>
        <taxon>Bacteria</taxon>
        <taxon>Pseudomonadati</taxon>
        <taxon>Pseudomonadota</taxon>
        <taxon>Alphaproteobacteria</taxon>
        <taxon>Rhodospirillales</taxon>
        <taxon>Rhodovibrionaceae</taxon>
        <taxon>Pelagibius</taxon>
    </lineage>
</organism>
<dbReference type="Gene3D" id="3.10.50.30">
    <property type="entry name" value="Transcription elongation factor, GreA/GreB, C-terminal domain"/>
    <property type="match status" value="1"/>
</dbReference>
<dbReference type="PIRSF" id="PIRSF006092">
    <property type="entry name" value="GreA_GreB"/>
    <property type="match status" value="1"/>
</dbReference>
<feature type="compositionally biased region" description="Basic and acidic residues" evidence="1">
    <location>
        <begin position="1"/>
        <end position="10"/>
    </location>
</feature>
<sequence>MSRAFVKEDDSGAPEAQVDLPVSTHPNLVTPRGLQMLNDKVAEYDAERAGLKAHDDELAAQSHLPRVEQELRYWEERLRSAIPVDLSKQPRDVVAFGAVVTVADEAGEKHDYAIVGEDEADPQAGKVSYVSPLARALDGAAVGDVILWKRPAGDQELEVVAIGYER</sequence>
<dbReference type="Pfam" id="PF01272">
    <property type="entry name" value="GreA_GreB"/>
    <property type="match status" value="1"/>
</dbReference>
<dbReference type="InterPro" id="IPR023459">
    <property type="entry name" value="Tscrpt_elong_fac_GreA/B_fam"/>
</dbReference>
<dbReference type="RefSeq" id="WP_167230320.1">
    <property type="nucleotide sequence ID" value="NZ_JAAQPH010000028.1"/>
</dbReference>
<evidence type="ECO:0000256" key="1">
    <source>
        <dbReference type="SAM" id="MobiDB-lite"/>
    </source>
</evidence>
<gene>
    <name evidence="3" type="ORF">HBA54_25280</name>
</gene>
<dbReference type="PANTHER" id="PTHR30437:SF6">
    <property type="entry name" value="TRANSCRIPTION ELONGATION FACTOR GREB"/>
    <property type="match status" value="1"/>
</dbReference>
<dbReference type="AlphaFoldDB" id="A0A967F2X6"/>
<protein>
    <submittedName>
        <fullName evidence="3">Transcription elongation factor GreAB</fullName>
    </submittedName>
</protein>
<accession>A0A967F2X6</accession>
<dbReference type="InterPro" id="IPR036953">
    <property type="entry name" value="GreA/GreB_C_sf"/>
</dbReference>
<comment type="caution">
    <text evidence="3">The sequence shown here is derived from an EMBL/GenBank/DDBJ whole genome shotgun (WGS) entry which is preliminary data.</text>
</comment>